<keyword evidence="1" id="KW-0732">Signal</keyword>
<dbReference type="PANTHER" id="PTHR37183:SF1">
    <property type="entry name" value="PLANT THIONIN FAMILY PROTEIN"/>
    <property type="match status" value="1"/>
</dbReference>
<name>A0A7N0U5J1_KALFE</name>
<protein>
    <recommendedName>
        <fullName evidence="4">Thionin</fullName>
    </recommendedName>
</protein>
<evidence type="ECO:0000256" key="1">
    <source>
        <dbReference type="SAM" id="SignalP"/>
    </source>
</evidence>
<dbReference type="AlphaFoldDB" id="A0A7N0U5J1"/>
<proteinExistence type="predicted"/>
<feature type="chain" id="PRO_5029787056" description="Thionin" evidence="1">
    <location>
        <begin position="19"/>
        <end position="62"/>
    </location>
</feature>
<dbReference type="Gramene" id="Kaladp0053s0666.1.v1.1">
    <property type="protein sequence ID" value="Kaladp0053s0666.1.v1.1.CDS.1"/>
    <property type="gene ID" value="Kaladp0053s0666.v1.1"/>
</dbReference>
<reference evidence="2" key="1">
    <citation type="submission" date="2021-01" db="UniProtKB">
        <authorList>
            <consortium name="EnsemblPlants"/>
        </authorList>
    </citation>
    <scope>IDENTIFICATION</scope>
</reference>
<organism evidence="2 3">
    <name type="scientific">Kalanchoe fedtschenkoi</name>
    <name type="common">Lavender scallops</name>
    <name type="synonym">South American air plant</name>
    <dbReference type="NCBI Taxonomy" id="63787"/>
    <lineage>
        <taxon>Eukaryota</taxon>
        <taxon>Viridiplantae</taxon>
        <taxon>Streptophyta</taxon>
        <taxon>Embryophyta</taxon>
        <taxon>Tracheophyta</taxon>
        <taxon>Spermatophyta</taxon>
        <taxon>Magnoliopsida</taxon>
        <taxon>eudicotyledons</taxon>
        <taxon>Gunneridae</taxon>
        <taxon>Pentapetalae</taxon>
        <taxon>Saxifragales</taxon>
        <taxon>Crassulaceae</taxon>
        <taxon>Kalanchoe</taxon>
    </lineage>
</organism>
<evidence type="ECO:0008006" key="4">
    <source>
        <dbReference type="Google" id="ProtNLM"/>
    </source>
</evidence>
<dbReference type="OMA" id="ARCNIKC"/>
<sequence>MKMVVAVLLVAVCLMGSPEIEMGVEAGPADCLDACQTACVQPSQPRLTARCERKCTIRCGPD</sequence>
<dbReference type="Proteomes" id="UP000594263">
    <property type="component" value="Unplaced"/>
</dbReference>
<dbReference type="PANTHER" id="PTHR37183">
    <property type="entry name" value="PLANT THIONIN FAMILY PROTEIN"/>
    <property type="match status" value="1"/>
</dbReference>
<evidence type="ECO:0000313" key="2">
    <source>
        <dbReference type="EnsemblPlants" id="Kaladp0053s0666.1.v1.1.CDS.1"/>
    </source>
</evidence>
<evidence type="ECO:0000313" key="3">
    <source>
        <dbReference type="Proteomes" id="UP000594263"/>
    </source>
</evidence>
<accession>A0A7N0U5J1</accession>
<dbReference type="EnsemblPlants" id="Kaladp0053s0666.1.v1.1">
    <property type="protein sequence ID" value="Kaladp0053s0666.1.v1.1.CDS.1"/>
    <property type="gene ID" value="Kaladp0053s0666.v1.1"/>
</dbReference>
<keyword evidence="3" id="KW-1185">Reference proteome</keyword>
<feature type="signal peptide" evidence="1">
    <location>
        <begin position="1"/>
        <end position="18"/>
    </location>
</feature>